<keyword evidence="14" id="KW-1185">Reference proteome</keyword>
<dbReference type="InterPro" id="IPR017853">
    <property type="entry name" value="GH"/>
</dbReference>
<dbReference type="GO" id="GO:0005576">
    <property type="term" value="C:extracellular region"/>
    <property type="evidence" value="ECO:0007669"/>
    <property type="project" value="UniProtKB-SubCell"/>
</dbReference>
<keyword evidence="6" id="KW-0081">Bacteriolytic enzyme</keyword>
<comment type="similarity">
    <text evidence="3 11">Belongs to the glycosyl hydrolase 25 family.</text>
</comment>
<dbReference type="InterPro" id="IPR018077">
    <property type="entry name" value="Glyco_hydro_fam25_subgr"/>
</dbReference>
<keyword evidence="7 11" id="KW-0378">Hydrolase</keyword>
<dbReference type="EMBL" id="MU005965">
    <property type="protein sequence ID" value="KAF2862583.1"/>
    <property type="molecule type" value="Genomic_DNA"/>
</dbReference>
<evidence type="ECO:0000256" key="11">
    <source>
        <dbReference type="RuleBase" id="RU361176"/>
    </source>
</evidence>
<evidence type="ECO:0000256" key="7">
    <source>
        <dbReference type="ARBA" id="ARBA00022801"/>
    </source>
</evidence>
<accession>A0A6A7C5C8</accession>
<evidence type="ECO:0000256" key="12">
    <source>
        <dbReference type="SAM" id="SignalP"/>
    </source>
</evidence>
<keyword evidence="8" id="KW-1015">Disulfide bond</keyword>
<evidence type="ECO:0000256" key="8">
    <source>
        <dbReference type="ARBA" id="ARBA00023157"/>
    </source>
</evidence>
<dbReference type="GO" id="GO:0016052">
    <property type="term" value="P:carbohydrate catabolic process"/>
    <property type="evidence" value="ECO:0007669"/>
    <property type="project" value="TreeGrafter"/>
</dbReference>
<dbReference type="PROSITE" id="PS00953">
    <property type="entry name" value="GLYCOSYL_HYDROL_F25_1"/>
    <property type="match status" value="1"/>
</dbReference>
<dbReference type="GO" id="GO:0031640">
    <property type="term" value="P:killing of cells of another organism"/>
    <property type="evidence" value="ECO:0007669"/>
    <property type="project" value="UniProtKB-KW"/>
</dbReference>
<dbReference type="SUPFAM" id="SSF51445">
    <property type="entry name" value="(Trans)glycosidases"/>
    <property type="match status" value="1"/>
</dbReference>
<reference evidence="13" key="1">
    <citation type="journal article" date="2020" name="Stud. Mycol.">
        <title>101 Dothideomycetes genomes: a test case for predicting lifestyles and emergence of pathogens.</title>
        <authorList>
            <person name="Haridas S."/>
            <person name="Albert R."/>
            <person name="Binder M."/>
            <person name="Bloem J."/>
            <person name="Labutti K."/>
            <person name="Salamov A."/>
            <person name="Andreopoulos B."/>
            <person name="Baker S."/>
            <person name="Barry K."/>
            <person name="Bills G."/>
            <person name="Bluhm B."/>
            <person name="Cannon C."/>
            <person name="Castanera R."/>
            <person name="Culley D."/>
            <person name="Daum C."/>
            <person name="Ezra D."/>
            <person name="Gonzalez J."/>
            <person name="Henrissat B."/>
            <person name="Kuo A."/>
            <person name="Liang C."/>
            <person name="Lipzen A."/>
            <person name="Lutzoni F."/>
            <person name="Magnuson J."/>
            <person name="Mondo S."/>
            <person name="Nolan M."/>
            <person name="Ohm R."/>
            <person name="Pangilinan J."/>
            <person name="Park H.-J."/>
            <person name="Ramirez L."/>
            <person name="Alfaro M."/>
            <person name="Sun H."/>
            <person name="Tritt A."/>
            <person name="Yoshinaga Y."/>
            <person name="Zwiers L.-H."/>
            <person name="Turgeon B."/>
            <person name="Goodwin S."/>
            <person name="Spatafora J."/>
            <person name="Crous P."/>
            <person name="Grigoriev I."/>
        </authorList>
    </citation>
    <scope>NUCLEOTIDE SEQUENCE</scope>
    <source>
        <strain evidence="13">CBS 480.64</strain>
    </source>
</reference>
<evidence type="ECO:0000256" key="4">
    <source>
        <dbReference type="ARBA" id="ARBA00022525"/>
    </source>
</evidence>
<comment type="function">
    <text evidence="10">This enzyme has both lysozyme (acetylmuramidase) and diacetylmuramidase activities.</text>
</comment>
<dbReference type="EC" id="3.2.1.17" evidence="11"/>
<evidence type="ECO:0000256" key="1">
    <source>
        <dbReference type="ARBA" id="ARBA00000632"/>
    </source>
</evidence>
<comment type="catalytic activity">
    <reaction evidence="1 11">
        <text>Hydrolysis of (1-&gt;4)-beta-linkages between N-acetylmuramic acid and N-acetyl-D-glucosamine residues in a peptidoglycan and between N-acetyl-D-glucosamine residues in chitodextrins.</text>
        <dbReference type="EC" id="3.2.1.17"/>
    </reaction>
</comment>
<evidence type="ECO:0000256" key="10">
    <source>
        <dbReference type="ARBA" id="ARBA00055588"/>
    </source>
</evidence>
<protein>
    <recommendedName>
        <fullName evidence="11">Lysozyme</fullName>
        <ecNumber evidence="11">3.2.1.17</ecNumber>
    </recommendedName>
</protein>
<proteinExistence type="inferred from homology"/>
<dbReference type="SMART" id="SM00641">
    <property type="entry name" value="Glyco_25"/>
    <property type="match status" value="1"/>
</dbReference>
<dbReference type="PROSITE" id="PS51904">
    <property type="entry name" value="GLYCOSYL_HYDROL_F25_2"/>
    <property type="match status" value="1"/>
</dbReference>
<dbReference type="InterPro" id="IPR008270">
    <property type="entry name" value="Glyco_hydro_25_AS"/>
</dbReference>
<evidence type="ECO:0000256" key="6">
    <source>
        <dbReference type="ARBA" id="ARBA00022638"/>
    </source>
</evidence>
<dbReference type="PANTHER" id="PTHR34135">
    <property type="entry name" value="LYSOZYME"/>
    <property type="match status" value="1"/>
</dbReference>
<evidence type="ECO:0000256" key="9">
    <source>
        <dbReference type="ARBA" id="ARBA00023295"/>
    </source>
</evidence>
<sequence length="222" mass="24523">MKLSVTTIALTATLASAYPQLGGEPDALGFDISNHQPTVDYKAAYAGGLRFVFIKATEGTDYIDKVFPTHWAGARDAGFITGAYHYAHGTTDPVVQAQVFVKNGGKWQRDGKTLPGVVDMEGVCTGFSTDWLTKFTNEYRTLTGRNAIIYTSPSWWKTCMNNTAVFGKTNPLWLARWADAPGAVPPGWKNYTIWQYNDTNPYQGDSDRFNGGMDQVKRLAWG</sequence>
<dbReference type="Gene3D" id="3.20.20.80">
    <property type="entry name" value="Glycosidases"/>
    <property type="match status" value="1"/>
</dbReference>
<evidence type="ECO:0000256" key="2">
    <source>
        <dbReference type="ARBA" id="ARBA00004613"/>
    </source>
</evidence>
<keyword evidence="5" id="KW-0929">Antimicrobial</keyword>
<organism evidence="13 14">
    <name type="scientific">Piedraia hortae CBS 480.64</name>
    <dbReference type="NCBI Taxonomy" id="1314780"/>
    <lineage>
        <taxon>Eukaryota</taxon>
        <taxon>Fungi</taxon>
        <taxon>Dikarya</taxon>
        <taxon>Ascomycota</taxon>
        <taxon>Pezizomycotina</taxon>
        <taxon>Dothideomycetes</taxon>
        <taxon>Dothideomycetidae</taxon>
        <taxon>Capnodiales</taxon>
        <taxon>Piedraiaceae</taxon>
        <taxon>Piedraia</taxon>
    </lineage>
</organism>
<keyword evidence="9 11" id="KW-0326">Glycosidase</keyword>
<dbReference type="GO" id="GO:0003796">
    <property type="term" value="F:lysozyme activity"/>
    <property type="evidence" value="ECO:0007669"/>
    <property type="project" value="UniProtKB-EC"/>
</dbReference>
<dbReference type="GO" id="GO:0016998">
    <property type="term" value="P:cell wall macromolecule catabolic process"/>
    <property type="evidence" value="ECO:0007669"/>
    <property type="project" value="InterPro"/>
</dbReference>
<evidence type="ECO:0000313" key="14">
    <source>
        <dbReference type="Proteomes" id="UP000799421"/>
    </source>
</evidence>
<dbReference type="Proteomes" id="UP000799421">
    <property type="component" value="Unassembled WGS sequence"/>
</dbReference>
<name>A0A6A7C5C8_9PEZI</name>
<dbReference type="Pfam" id="PF01183">
    <property type="entry name" value="Glyco_hydro_25"/>
    <property type="match status" value="1"/>
</dbReference>
<evidence type="ECO:0000313" key="13">
    <source>
        <dbReference type="EMBL" id="KAF2862583.1"/>
    </source>
</evidence>
<evidence type="ECO:0000256" key="5">
    <source>
        <dbReference type="ARBA" id="ARBA00022529"/>
    </source>
</evidence>
<evidence type="ECO:0000256" key="3">
    <source>
        <dbReference type="ARBA" id="ARBA00010646"/>
    </source>
</evidence>
<keyword evidence="4" id="KW-0964">Secreted</keyword>
<dbReference type="OrthoDB" id="6590422at2759"/>
<gene>
    <name evidence="13" type="ORF">K470DRAFT_280851</name>
</gene>
<comment type="subcellular location">
    <subcellularLocation>
        <location evidence="2">Secreted</location>
    </subcellularLocation>
</comment>
<feature type="chain" id="PRO_5025661117" description="Lysozyme" evidence="12">
    <location>
        <begin position="18"/>
        <end position="222"/>
    </location>
</feature>
<dbReference type="GO" id="GO:0009253">
    <property type="term" value="P:peptidoglycan catabolic process"/>
    <property type="evidence" value="ECO:0007669"/>
    <property type="project" value="InterPro"/>
</dbReference>
<dbReference type="AlphaFoldDB" id="A0A6A7C5C8"/>
<keyword evidence="12" id="KW-0732">Signal</keyword>
<dbReference type="PANTHER" id="PTHR34135:SF4">
    <property type="entry name" value="GLYCOSYL HYDROLASE, PUTATIVE (AFU_ORTHOLOGUE AFUA_4G14420)-RELATED"/>
    <property type="match status" value="1"/>
</dbReference>
<dbReference type="GO" id="GO:0042742">
    <property type="term" value="P:defense response to bacterium"/>
    <property type="evidence" value="ECO:0007669"/>
    <property type="project" value="UniProtKB-KW"/>
</dbReference>
<dbReference type="FunFam" id="3.20.20.80:FF:000060">
    <property type="entry name" value="Lysozyme M1"/>
    <property type="match status" value="1"/>
</dbReference>
<dbReference type="InterPro" id="IPR002053">
    <property type="entry name" value="Glyco_hydro_25"/>
</dbReference>
<feature type="signal peptide" evidence="12">
    <location>
        <begin position="1"/>
        <end position="17"/>
    </location>
</feature>